<keyword evidence="9" id="KW-1185">Reference proteome</keyword>
<dbReference type="GO" id="GO:0005307">
    <property type="term" value="F:choline:sodium symporter activity"/>
    <property type="evidence" value="ECO:0007669"/>
    <property type="project" value="TreeGrafter"/>
</dbReference>
<evidence type="ECO:0000256" key="7">
    <source>
        <dbReference type="SAM" id="Phobius"/>
    </source>
</evidence>
<dbReference type="PANTHER" id="PTHR45897:SF5">
    <property type="entry name" value="HIGH AFFINITY CHOLINE TRANSPORTER 1"/>
    <property type="match status" value="1"/>
</dbReference>
<evidence type="ECO:0000313" key="9">
    <source>
        <dbReference type="Proteomes" id="UP001153269"/>
    </source>
</evidence>
<keyword evidence="6" id="KW-0739">Sodium transport</keyword>
<feature type="transmembrane region" description="Helical" evidence="7">
    <location>
        <begin position="50"/>
        <end position="75"/>
    </location>
</feature>
<evidence type="ECO:0000313" key="8">
    <source>
        <dbReference type="EMBL" id="CAB1445665.1"/>
    </source>
</evidence>
<keyword evidence="1" id="KW-0813">Transport</keyword>
<dbReference type="GO" id="GO:0005886">
    <property type="term" value="C:plasma membrane"/>
    <property type="evidence" value="ECO:0007669"/>
    <property type="project" value="TreeGrafter"/>
</dbReference>
<keyword evidence="7" id="KW-0812">Transmembrane</keyword>
<evidence type="ECO:0000256" key="3">
    <source>
        <dbReference type="ARBA" id="ARBA00023053"/>
    </source>
</evidence>
<evidence type="ECO:0000256" key="6">
    <source>
        <dbReference type="ARBA" id="ARBA00023201"/>
    </source>
</evidence>
<evidence type="ECO:0000256" key="5">
    <source>
        <dbReference type="ARBA" id="ARBA00023180"/>
    </source>
</evidence>
<organism evidence="8 9">
    <name type="scientific">Pleuronectes platessa</name>
    <name type="common">European plaice</name>
    <dbReference type="NCBI Taxonomy" id="8262"/>
    <lineage>
        <taxon>Eukaryota</taxon>
        <taxon>Metazoa</taxon>
        <taxon>Chordata</taxon>
        <taxon>Craniata</taxon>
        <taxon>Vertebrata</taxon>
        <taxon>Euteleostomi</taxon>
        <taxon>Actinopterygii</taxon>
        <taxon>Neopterygii</taxon>
        <taxon>Teleostei</taxon>
        <taxon>Neoteleostei</taxon>
        <taxon>Acanthomorphata</taxon>
        <taxon>Carangaria</taxon>
        <taxon>Pleuronectiformes</taxon>
        <taxon>Pleuronectoidei</taxon>
        <taxon>Pleuronectidae</taxon>
        <taxon>Pleuronectes</taxon>
    </lineage>
</organism>
<feature type="transmembrane region" description="Helical" evidence="7">
    <location>
        <begin position="95"/>
        <end position="116"/>
    </location>
</feature>
<dbReference type="Proteomes" id="UP001153269">
    <property type="component" value="Unassembled WGS sequence"/>
</dbReference>
<name>A0A9N7Z107_PLEPL</name>
<sequence>MSVVLDLPYTLCIWSSAAVVIIYTLLGVSYIISFPQLVCVLFVDISNGYGAVMGCVVGLMLRVLSGLPSLGPVVLHFPGCFLEDGVYVQYAPVKTISMLSAIAAIVLFSYLTSVLFNKDLLPESVTCS</sequence>
<keyword evidence="5" id="KW-0325">Glycoprotein</keyword>
<feature type="transmembrane region" description="Helical" evidence="7">
    <location>
        <begin position="20"/>
        <end position="43"/>
    </location>
</feature>
<feature type="non-terminal residue" evidence="8">
    <location>
        <position position="128"/>
    </location>
</feature>
<dbReference type="InterPro" id="IPR052244">
    <property type="entry name" value="Choline_transporter"/>
</dbReference>
<keyword evidence="4" id="KW-0406">Ion transport</keyword>
<keyword evidence="7" id="KW-1133">Transmembrane helix</keyword>
<dbReference type="AlphaFoldDB" id="A0A9N7Z107"/>
<dbReference type="EMBL" id="CADEAL010003738">
    <property type="protein sequence ID" value="CAB1445665.1"/>
    <property type="molecule type" value="Genomic_DNA"/>
</dbReference>
<keyword evidence="7" id="KW-0472">Membrane</keyword>
<gene>
    <name evidence="8" type="ORF">PLEPLA_LOCUS33396</name>
</gene>
<comment type="caution">
    <text evidence="8">The sequence shown here is derived from an EMBL/GenBank/DDBJ whole genome shotgun (WGS) entry which is preliminary data.</text>
</comment>
<evidence type="ECO:0000256" key="2">
    <source>
        <dbReference type="ARBA" id="ARBA00022847"/>
    </source>
</evidence>
<keyword evidence="3" id="KW-0915">Sodium</keyword>
<dbReference type="PANTHER" id="PTHR45897">
    <property type="entry name" value="HIGH-AFFINITY CHOLINE TRANSPORTER 1"/>
    <property type="match status" value="1"/>
</dbReference>
<evidence type="ECO:0000256" key="4">
    <source>
        <dbReference type="ARBA" id="ARBA00023065"/>
    </source>
</evidence>
<protein>
    <submittedName>
        <fullName evidence="8">Uncharacterized protein</fullName>
    </submittedName>
</protein>
<evidence type="ECO:0000256" key="1">
    <source>
        <dbReference type="ARBA" id="ARBA00022448"/>
    </source>
</evidence>
<dbReference type="GO" id="GO:0008292">
    <property type="term" value="P:acetylcholine biosynthetic process"/>
    <property type="evidence" value="ECO:0007669"/>
    <property type="project" value="TreeGrafter"/>
</dbReference>
<proteinExistence type="predicted"/>
<accession>A0A9N7Z107</accession>
<keyword evidence="2" id="KW-0769">Symport</keyword>
<reference evidence="8" key="1">
    <citation type="submission" date="2020-03" db="EMBL/GenBank/DDBJ databases">
        <authorList>
            <person name="Weist P."/>
        </authorList>
    </citation>
    <scope>NUCLEOTIDE SEQUENCE</scope>
</reference>